<organism evidence="1 2">
    <name type="scientific">Vigna unguiculata</name>
    <name type="common">Cowpea</name>
    <dbReference type="NCBI Taxonomy" id="3917"/>
    <lineage>
        <taxon>Eukaryota</taxon>
        <taxon>Viridiplantae</taxon>
        <taxon>Streptophyta</taxon>
        <taxon>Embryophyta</taxon>
        <taxon>Tracheophyta</taxon>
        <taxon>Spermatophyta</taxon>
        <taxon>Magnoliopsida</taxon>
        <taxon>eudicotyledons</taxon>
        <taxon>Gunneridae</taxon>
        <taxon>Pentapetalae</taxon>
        <taxon>rosids</taxon>
        <taxon>fabids</taxon>
        <taxon>Fabales</taxon>
        <taxon>Fabaceae</taxon>
        <taxon>Papilionoideae</taxon>
        <taxon>50 kb inversion clade</taxon>
        <taxon>NPAAA clade</taxon>
        <taxon>indigoferoid/millettioid clade</taxon>
        <taxon>Phaseoleae</taxon>
        <taxon>Vigna</taxon>
    </lineage>
</organism>
<name>A0A4D6NUP9_VIGUN</name>
<dbReference type="EMBL" id="CP039355">
    <property type="protein sequence ID" value="QCE15507.1"/>
    <property type="molecule type" value="Genomic_DNA"/>
</dbReference>
<evidence type="ECO:0000313" key="2">
    <source>
        <dbReference type="Proteomes" id="UP000501690"/>
    </source>
</evidence>
<accession>A0A4D6NUP9</accession>
<reference evidence="1 2" key="1">
    <citation type="submission" date="2019-04" db="EMBL/GenBank/DDBJ databases">
        <title>An improved genome assembly and genetic linkage map for asparagus bean, Vigna unguiculata ssp. sesquipedialis.</title>
        <authorList>
            <person name="Xia Q."/>
            <person name="Zhang R."/>
            <person name="Dong Y."/>
        </authorList>
    </citation>
    <scope>NUCLEOTIDE SEQUENCE [LARGE SCALE GENOMIC DNA]</scope>
    <source>
        <tissue evidence="1">Leaf</tissue>
    </source>
</reference>
<proteinExistence type="predicted"/>
<evidence type="ECO:0000313" key="1">
    <source>
        <dbReference type="EMBL" id="QCE15507.1"/>
    </source>
</evidence>
<protein>
    <submittedName>
        <fullName evidence="1">Uncharacterized protein</fullName>
    </submittedName>
</protein>
<dbReference type="AlphaFoldDB" id="A0A4D6NUP9"/>
<gene>
    <name evidence="1" type="ORF">DEO72_LG11g2518</name>
</gene>
<sequence>MKFTASTSLHPQNVNSFCSPSSIHSCFFSSFCAVVPLVLQPFILCSASALHSLQCGPSYLCSFVVVPGGSFFEGSSSK</sequence>
<dbReference type="Proteomes" id="UP000501690">
    <property type="component" value="Linkage Group LG11"/>
</dbReference>
<keyword evidence="2" id="KW-1185">Reference proteome</keyword>